<sequence>MFARVWLVAVLWCCILWKGYHVGAANTCPPAFLNRCNCGMEYSVYDGSTDMKYTVDCTNAGFQTVTMLQSLPSRTEVLIFTGNRIPTLPINVFNKTVFNQLETIDMSNNHIRFIQGKTFHGVSTVKTLILNHNDLEITDKKERPRLFSNFDQLMHLHLTNAFSEKINSTDYLLSLEDIFYESRLDFLRTLHLEQNEIWTIGNNTRVFCQLPKLEQLLLTDNRLRDFDFGIDCLHSLRYINLERNMITRLSGDAMRRLEDFTRTTSPVKIRMHQNIFVCDCRSKHFIEWLNTTHVDIDGWKDYKCVDGYPSSNIDKTLKEVVVQSDCGASVGNTKITDLVFADDAVIFAESLEVLVMALEALHEEAKPLGLEVSWLKTKVQVRELRCPSYGKSDSVGTMGPMSHGNHSHGYSSATIGALSFLLVFTSSMLLAVAYFHKQKLKSIFVPYWDFITRKIGYTGLSHDEAPQEVNV</sequence>
<keyword evidence="4" id="KW-1133">Transmembrane helix</keyword>
<keyword evidence="1" id="KW-0433">Leucine-rich repeat</keyword>
<dbReference type="OrthoDB" id="8861968at2759"/>
<evidence type="ECO:0000256" key="4">
    <source>
        <dbReference type="SAM" id="Phobius"/>
    </source>
</evidence>
<dbReference type="EMBL" id="JACEEZ010024872">
    <property type="protein sequence ID" value="KAG0707250.1"/>
    <property type="molecule type" value="Genomic_DNA"/>
</dbReference>
<dbReference type="InterPro" id="IPR052286">
    <property type="entry name" value="Wnt_signaling_inhibitor"/>
</dbReference>
<name>A0A8J4XLJ3_CHIOP</name>
<feature type="signal peptide" evidence="5">
    <location>
        <begin position="1"/>
        <end position="25"/>
    </location>
</feature>
<dbReference type="Pfam" id="PF13855">
    <property type="entry name" value="LRR_8"/>
    <property type="match status" value="1"/>
</dbReference>
<accession>A0A8J4XLJ3</accession>
<dbReference type="InterPro" id="IPR032675">
    <property type="entry name" value="LRR_dom_sf"/>
</dbReference>
<dbReference type="Gene3D" id="3.80.10.10">
    <property type="entry name" value="Ribonuclease Inhibitor"/>
    <property type="match status" value="1"/>
</dbReference>
<evidence type="ECO:0000256" key="1">
    <source>
        <dbReference type="ARBA" id="ARBA00022614"/>
    </source>
</evidence>
<reference evidence="6" key="1">
    <citation type="submission" date="2020-07" db="EMBL/GenBank/DDBJ databases">
        <title>The High-quality genome of the commercially important snow crab, Chionoecetes opilio.</title>
        <authorList>
            <person name="Jeong J.-H."/>
            <person name="Ryu S."/>
        </authorList>
    </citation>
    <scope>NUCLEOTIDE SEQUENCE</scope>
    <source>
        <strain evidence="6">MADBK_172401_WGS</strain>
        <tissue evidence="6">Digestive gland</tissue>
    </source>
</reference>
<dbReference type="SMART" id="SM00369">
    <property type="entry name" value="LRR_TYP"/>
    <property type="match status" value="5"/>
</dbReference>
<keyword evidence="2 5" id="KW-0732">Signal</keyword>
<keyword evidence="4" id="KW-0812">Transmembrane</keyword>
<evidence type="ECO:0000256" key="3">
    <source>
        <dbReference type="ARBA" id="ARBA00022737"/>
    </source>
</evidence>
<gene>
    <name evidence="6" type="primary">RTN4R</name>
    <name evidence="6" type="ORF">GWK47_002682</name>
</gene>
<evidence type="ECO:0000256" key="5">
    <source>
        <dbReference type="SAM" id="SignalP"/>
    </source>
</evidence>
<dbReference type="PANTHER" id="PTHR24364:SF18">
    <property type="entry name" value="LP06937P"/>
    <property type="match status" value="1"/>
</dbReference>
<dbReference type="InterPro" id="IPR003591">
    <property type="entry name" value="Leu-rich_rpt_typical-subtyp"/>
</dbReference>
<keyword evidence="7" id="KW-1185">Reference proteome</keyword>
<feature type="transmembrane region" description="Helical" evidence="4">
    <location>
        <begin position="415"/>
        <end position="435"/>
    </location>
</feature>
<evidence type="ECO:0000313" key="7">
    <source>
        <dbReference type="Proteomes" id="UP000770661"/>
    </source>
</evidence>
<keyword evidence="4" id="KW-0472">Membrane</keyword>
<proteinExistence type="predicted"/>
<dbReference type="InterPro" id="IPR001611">
    <property type="entry name" value="Leu-rich_rpt"/>
</dbReference>
<dbReference type="PANTHER" id="PTHR24364">
    <property type="entry name" value="LP06937P"/>
    <property type="match status" value="1"/>
</dbReference>
<feature type="chain" id="PRO_5035295991" evidence="5">
    <location>
        <begin position="26"/>
        <end position="471"/>
    </location>
</feature>
<comment type="caution">
    <text evidence="6">The sequence shown here is derived from an EMBL/GenBank/DDBJ whole genome shotgun (WGS) entry which is preliminary data.</text>
</comment>
<evidence type="ECO:0000313" key="6">
    <source>
        <dbReference type="EMBL" id="KAG0707250.1"/>
    </source>
</evidence>
<organism evidence="6 7">
    <name type="scientific">Chionoecetes opilio</name>
    <name type="common">Atlantic snow crab</name>
    <name type="synonym">Cancer opilio</name>
    <dbReference type="NCBI Taxonomy" id="41210"/>
    <lineage>
        <taxon>Eukaryota</taxon>
        <taxon>Metazoa</taxon>
        <taxon>Ecdysozoa</taxon>
        <taxon>Arthropoda</taxon>
        <taxon>Crustacea</taxon>
        <taxon>Multicrustacea</taxon>
        <taxon>Malacostraca</taxon>
        <taxon>Eumalacostraca</taxon>
        <taxon>Eucarida</taxon>
        <taxon>Decapoda</taxon>
        <taxon>Pleocyemata</taxon>
        <taxon>Brachyura</taxon>
        <taxon>Eubrachyura</taxon>
        <taxon>Majoidea</taxon>
        <taxon>Majidae</taxon>
        <taxon>Chionoecetes</taxon>
    </lineage>
</organism>
<protein>
    <submittedName>
        <fullName evidence="6">Reticulon-4 receptor</fullName>
    </submittedName>
</protein>
<dbReference type="GO" id="GO:0016020">
    <property type="term" value="C:membrane"/>
    <property type="evidence" value="ECO:0007669"/>
    <property type="project" value="TreeGrafter"/>
</dbReference>
<dbReference type="Proteomes" id="UP000770661">
    <property type="component" value="Unassembled WGS sequence"/>
</dbReference>
<evidence type="ECO:0000256" key="2">
    <source>
        <dbReference type="ARBA" id="ARBA00022729"/>
    </source>
</evidence>
<keyword evidence="6" id="KW-0675">Receptor</keyword>
<keyword evidence="3" id="KW-0677">Repeat</keyword>
<dbReference type="AlphaFoldDB" id="A0A8J4XLJ3"/>
<dbReference type="SUPFAM" id="SSF52058">
    <property type="entry name" value="L domain-like"/>
    <property type="match status" value="1"/>
</dbReference>